<dbReference type="Pfam" id="PF04815">
    <property type="entry name" value="Sec23_helical"/>
    <property type="match status" value="1"/>
</dbReference>
<keyword evidence="11" id="KW-0333">Golgi apparatus</keyword>
<dbReference type="GO" id="GO:0000149">
    <property type="term" value="F:SNARE binding"/>
    <property type="evidence" value="ECO:0007669"/>
    <property type="project" value="TreeGrafter"/>
</dbReference>
<dbReference type="InterPro" id="IPR036380">
    <property type="entry name" value="Isochorismatase-like_sf"/>
</dbReference>
<evidence type="ECO:0000259" key="17">
    <source>
        <dbReference type="Pfam" id="PF04811"/>
    </source>
</evidence>
<evidence type="ECO:0000256" key="6">
    <source>
        <dbReference type="ARBA" id="ARBA00022448"/>
    </source>
</evidence>
<dbReference type="InterPro" id="IPR006900">
    <property type="entry name" value="Sec23/24_helical_dom"/>
</dbReference>
<keyword evidence="9" id="KW-0931">ER-Golgi transport</keyword>
<dbReference type="Gene3D" id="3.40.50.410">
    <property type="entry name" value="von Willebrand factor, type A domain"/>
    <property type="match status" value="1"/>
</dbReference>
<reference evidence="20 21" key="1">
    <citation type="submission" date="2015-01" db="EMBL/GenBank/DDBJ databases">
        <title>Evolution of Trichinella species and genotypes.</title>
        <authorList>
            <person name="Korhonen P.K."/>
            <person name="Edoardo P."/>
            <person name="Giuseppe L.R."/>
            <person name="Gasser R.B."/>
        </authorList>
    </citation>
    <scope>NUCLEOTIDE SEQUENCE [LARGE SCALE GENOMIC DNA]</scope>
    <source>
        <strain evidence="20">ISS176</strain>
    </source>
</reference>
<proteinExistence type="inferred from homology"/>
<dbReference type="SUPFAM" id="SSF53300">
    <property type="entry name" value="vWA-like"/>
    <property type="match status" value="1"/>
</dbReference>
<evidence type="ECO:0000259" key="14">
    <source>
        <dbReference type="Pfam" id="PF00626"/>
    </source>
</evidence>
<dbReference type="InterPro" id="IPR006895">
    <property type="entry name" value="Znf_Sec23_Sec24"/>
</dbReference>
<dbReference type="GO" id="GO:0008270">
    <property type="term" value="F:zinc ion binding"/>
    <property type="evidence" value="ECO:0007669"/>
    <property type="project" value="InterPro"/>
</dbReference>
<dbReference type="Proteomes" id="UP000054826">
    <property type="component" value="Unassembled WGS sequence"/>
</dbReference>
<dbReference type="InterPro" id="IPR036175">
    <property type="entry name" value="Sec23/24_helical_dom_sf"/>
</dbReference>
<protein>
    <submittedName>
        <fullName evidence="20">Protein transport protein Sec24A</fullName>
    </submittedName>
</protein>
<dbReference type="InterPro" id="IPR036465">
    <property type="entry name" value="vWFA_dom_sf"/>
</dbReference>
<evidence type="ECO:0000256" key="13">
    <source>
        <dbReference type="ARBA" id="ARBA00023329"/>
    </source>
</evidence>
<comment type="similarity">
    <text evidence="5">Belongs to the SEC23/SEC24 family. SEC24 subfamily.</text>
</comment>
<evidence type="ECO:0000256" key="7">
    <source>
        <dbReference type="ARBA" id="ARBA00022490"/>
    </source>
</evidence>
<accession>A0A0V1JV42</accession>
<dbReference type="AlphaFoldDB" id="A0A0V1JV42"/>
<dbReference type="SUPFAM" id="SSF82919">
    <property type="entry name" value="Zn-finger domain of Sec23/24"/>
    <property type="match status" value="1"/>
</dbReference>
<dbReference type="CDD" id="cd00431">
    <property type="entry name" value="cysteine_hydrolases"/>
    <property type="match status" value="1"/>
</dbReference>
<dbReference type="GO" id="GO:0000139">
    <property type="term" value="C:Golgi membrane"/>
    <property type="evidence" value="ECO:0007669"/>
    <property type="project" value="UniProtKB-SubCell"/>
</dbReference>
<dbReference type="GO" id="GO:0030127">
    <property type="term" value="C:COPII vesicle coat"/>
    <property type="evidence" value="ECO:0007669"/>
    <property type="project" value="InterPro"/>
</dbReference>
<keyword evidence="6" id="KW-0813">Transport</keyword>
<evidence type="ECO:0000256" key="2">
    <source>
        <dbReference type="ARBA" id="ARBA00004394"/>
    </source>
</evidence>
<evidence type="ECO:0000313" key="21">
    <source>
        <dbReference type="Proteomes" id="UP000054826"/>
    </source>
</evidence>
<comment type="similarity">
    <text evidence="4">Belongs to the isochorismatase family.</text>
</comment>
<dbReference type="Pfam" id="PF08033">
    <property type="entry name" value="Sec23_BS"/>
    <property type="match status" value="1"/>
</dbReference>
<sequence length="1218" mass="135939">LLILIYLNLSGRININNYYFLLKWQTFSMRHSTSLHKYALLVIDMQEEFRQCAVKIVNQLNRTIEICRQNNVPVIFTQHGHRQPSVDAGQLVEQWGSVIEYGSKEWQMMPEVNLLPGDYIISEKRRYDAFYGTVLGEMLRKLDVNTLVISGVMTNLCCETTTRSAFVRDFRVFFLSDGTATVSEEMHKASLLNISYGFATVLTCDSEGVRQNLSNNKIETNAKKKRSFSGNNNSMKMTDPLWNSSRPAGSHPVSPFLNNPPNVAMPSAQLKPPPANFLPPPLSTVNTAVPKSIFSLGQGSVSSIPVSSSGLPSMNGLVLPPNLSTFRSDVSTFTDVSLSPTVTAAPVTTVAQSVSNFSSSTIGQTCPPLLPLPEDPYFVKHYVPPPSVQPSGSSMSSVSGCGIGSSPISEGQHNFTGLQYPISSPINYIVPDLGNLNLNVASPARTTVVDLLQEKHPIPSECLEPPVVTLPRPYDIDLVSSDSSVLRCTLTAVPESPTVLKKCRLPLGLILHPFKDLKKLVMVETSIIVRCRSCRAYINPYVRFVDRNWNCNICGRANRLPDEFYYNPQTGKIGDPSLRPEIQNSSIEFIAPAHEYENRPPQPACYIFILDVSARAVQSDYVYYSVTTKVNFFFLVGSECEFYQFTCLFSGYLVMFRDVLLESLRLLPGDNRTIIGFIAVDSFLHFFQLRENLKPKEFVVSDVDDIVMPSKSFLLFYLDDSMDAVESFLNDLPERFADNTDPKCALGSAITAGFELIATIGGRLTVFQTVLPDIGNGSLTSREDPNLRAAKEVTNMNAASDFYKNLALKCTERMIAVDLFVLGDAYVDLATVCDVVTYSSGSVYYYPNFDACSNPVEMERFRSDFGRYLRRKIGFEAVMRIRLSYGLSVHSFFGNFFVCSSNMAKLSNVNPDSAFGVLLNLDDNIDQPVVCIQAAVLYSTCHGQRRIRVHTICLPTSESILEIHNGADLPAIIALISRMAVDRCLSQQGTIQMAREASINAVVDCLYAFRSASGSREFGTLLCSRNMRLFPIFILALLKCKAFAHGYSIKLDHRISAMLQFKIMPISNMILELYPNLYALHAISESNPVAPLLPLSFEKIDRHGLYLMDTGRYMYLYVGQGISDTLCKSIFRVNSYKEINSVTVDLEDENGKNEQGMLICNFIRSITSDRLQKVPLRIIKEDSPSKELFLTRLIDDRSETSFSYVEFLNFLQKEICGK</sequence>
<evidence type="ECO:0000256" key="12">
    <source>
        <dbReference type="ARBA" id="ARBA00023136"/>
    </source>
</evidence>
<dbReference type="InterPro" id="IPR029006">
    <property type="entry name" value="ADF-H/Gelsolin-like_dom_sf"/>
</dbReference>
<evidence type="ECO:0000256" key="9">
    <source>
        <dbReference type="ARBA" id="ARBA00022892"/>
    </source>
</evidence>
<evidence type="ECO:0000256" key="1">
    <source>
        <dbReference type="ARBA" id="ARBA00004299"/>
    </source>
</evidence>
<feature type="domain" description="Zinc finger Sec23/Sec24-type" evidence="16">
    <location>
        <begin position="528"/>
        <end position="564"/>
    </location>
</feature>
<dbReference type="Gene3D" id="3.40.20.10">
    <property type="entry name" value="Severin"/>
    <property type="match status" value="1"/>
</dbReference>
<feature type="non-terminal residue" evidence="20">
    <location>
        <position position="1"/>
    </location>
</feature>
<dbReference type="SUPFAM" id="SSF81811">
    <property type="entry name" value="Helical domain of Sec23/24"/>
    <property type="match status" value="1"/>
</dbReference>
<dbReference type="Gene3D" id="2.30.30.380">
    <property type="entry name" value="Zn-finger domain of Sec23/24"/>
    <property type="match status" value="1"/>
</dbReference>
<dbReference type="GO" id="GO:0090110">
    <property type="term" value="P:COPII-coated vesicle cargo loading"/>
    <property type="evidence" value="ECO:0007669"/>
    <property type="project" value="TreeGrafter"/>
</dbReference>
<feature type="domain" description="Sec23/Sec24 helical" evidence="18">
    <location>
        <begin position="968"/>
        <end position="1070"/>
    </location>
</feature>
<dbReference type="InterPro" id="IPR036174">
    <property type="entry name" value="Znf_Sec23_Sec24_sf"/>
</dbReference>
<organism evidence="20 21">
    <name type="scientific">Trichinella pseudospiralis</name>
    <name type="common">Parasitic roundworm</name>
    <dbReference type="NCBI Taxonomy" id="6337"/>
    <lineage>
        <taxon>Eukaryota</taxon>
        <taxon>Metazoa</taxon>
        <taxon>Ecdysozoa</taxon>
        <taxon>Nematoda</taxon>
        <taxon>Enoplea</taxon>
        <taxon>Dorylaimia</taxon>
        <taxon>Trichinellida</taxon>
        <taxon>Trichinellidae</taxon>
        <taxon>Trichinella</taxon>
    </lineage>
</organism>
<evidence type="ECO:0000256" key="4">
    <source>
        <dbReference type="ARBA" id="ARBA00006336"/>
    </source>
</evidence>
<name>A0A0V1JV42_TRIPS</name>
<dbReference type="InterPro" id="IPR050550">
    <property type="entry name" value="SEC23_SEC24_subfamily"/>
</dbReference>
<evidence type="ECO:0000256" key="11">
    <source>
        <dbReference type="ARBA" id="ARBA00023034"/>
    </source>
</evidence>
<dbReference type="InterPro" id="IPR012990">
    <property type="entry name" value="Beta-sandwich_Sec23_24"/>
</dbReference>
<evidence type="ECO:0000313" key="20">
    <source>
        <dbReference type="EMBL" id="KRZ38834.1"/>
    </source>
</evidence>
<dbReference type="GO" id="GO:0070971">
    <property type="term" value="C:endoplasmic reticulum exit site"/>
    <property type="evidence" value="ECO:0007669"/>
    <property type="project" value="TreeGrafter"/>
</dbReference>
<evidence type="ECO:0000256" key="8">
    <source>
        <dbReference type="ARBA" id="ARBA00022824"/>
    </source>
</evidence>
<feature type="domain" description="Isochorismatase-like" evidence="15">
    <location>
        <begin position="39"/>
        <end position="204"/>
    </location>
</feature>
<dbReference type="Pfam" id="PF00626">
    <property type="entry name" value="Gelsolin"/>
    <property type="match status" value="1"/>
</dbReference>
<evidence type="ECO:0000259" key="19">
    <source>
        <dbReference type="Pfam" id="PF08033"/>
    </source>
</evidence>
<dbReference type="InterPro" id="IPR036180">
    <property type="entry name" value="Gelsolin-like_dom_sf"/>
</dbReference>
<dbReference type="Pfam" id="PF04810">
    <property type="entry name" value="zf-Sec23_Sec24"/>
    <property type="match status" value="1"/>
</dbReference>
<dbReference type="Pfam" id="PF04811">
    <property type="entry name" value="Sec23_trunk"/>
    <property type="match status" value="1"/>
</dbReference>
<evidence type="ECO:0000259" key="18">
    <source>
        <dbReference type="Pfam" id="PF04815"/>
    </source>
</evidence>
<comment type="caution">
    <text evidence="20">The sequence shown here is derived from an EMBL/GenBank/DDBJ whole genome shotgun (WGS) entry which is preliminary data.</text>
</comment>
<dbReference type="Gene3D" id="2.60.40.1670">
    <property type="entry name" value="beta-sandwich domain of Sec23/24"/>
    <property type="match status" value="1"/>
</dbReference>
<dbReference type="InterPro" id="IPR000868">
    <property type="entry name" value="Isochorismatase-like_dom"/>
</dbReference>
<evidence type="ECO:0000256" key="5">
    <source>
        <dbReference type="ARBA" id="ARBA00008334"/>
    </source>
</evidence>
<keyword evidence="12" id="KW-0472">Membrane</keyword>
<gene>
    <name evidence="20" type="primary">SEC24A</name>
    <name evidence="20" type="ORF">T4C_12721</name>
</gene>
<dbReference type="SUPFAM" id="SSF81995">
    <property type="entry name" value="beta-sandwich domain of Sec23/24"/>
    <property type="match status" value="1"/>
</dbReference>
<comment type="subcellular location">
    <subcellularLocation>
        <location evidence="1">Cytoplasmic vesicle</location>
        <location evidence="1">COPII-coated vesicle membrane</location>
        <topology evidence="1">Peripheral membrane protein</topology>
        <orientation evidence="1">Cytoplasmic side</orientation>
    </subcellularLocation>
    <subcellularLocation>
        <location evidence="3">Endoplasmic reticulum membrane</location>
        <topology evidence="3">Peripheral membrane protein</topology>
        <orientation evidence="3">Cytoplasmic side</orientation>
    </subcellularLocation>
    <subcellularLocation>
        <location evidence="2">Golgi apparatus membrane</location>
    </subcellularLocation>
</comment>
<keyword evidence="13" id="KW-0968">Cytoplasmic vesicle</keyword>
<evidence type="ECO:0000256" key="3">
    <source>
        <dbReference type="ARBA" id="ARBA00004397"/>
    </source>
</evidence>
<dbReference type="PANTHER" id="PTHR13803:SF39">
    <property type="entry name" value="SECRETORY 24AB, ISOFORM A"/>
    <property type="match status" value="1"/>
</dbReference>
<evidence type="ECO:0000259" key="16">
    <source>
        <dbReference type="Pfam" id="PF04810"/>
    </source>
</evidence>
<dbReference type="Gene3D" id="3.40.50.850">
    <property type="entry name" value="Isochorismatase-like"/>
    <property type="match status" value="1"/>
</dbReference>
<keyword evidence="7" id="KW-0963">Cytoplasm</keyword>
<dbReference type="PANTHER" id="PTHR13803">
    <property type="entry name" value="SEC24-RELATED PROTEIN"/>
    <property type="match status" value="1"/>
</dbReference>
<feature type="domain" description="Sec23/Sec24 beta-sandwich" evidence="19">
    <location>
        <begin position="874"/>
        <end position="957"/>
    </location>
</feature>
<dbReference type="GO" id="GO:0006886">
    <property type="term" value="P:intracellular protein transport"/>
    <property type="evidence" value="ECO:0007669"/>
    <property type="project" value="InterPro"/>
</dbReference>
<feature type="domain" description="Gelsolin-like" evidence="14">
    <location>
        <begin position="1088"/>
        <end position="1140"/>
    </location>
</feature>
<dbReference type="Gene3D" id="1.20.120.730">
    <property type="entry name" value="Sec23/Sec24 helical domain"/>
    <property type="match status" value="1"/>
</dbReference>
<evidence type="ECO:0000256" key="10">
    <source>
        <dbReference type="ARBA" id="ARBA00022927"/>
    </source>
</evidence>
<keyword evidence="8" id="KW-0256">Endoplasmic reticulum</keyword>
<dbReference type="InterPro" id="IPR007123">
    <property type="entry name" value="Gelsolin-like_dom"/>
</dbReference>
<dbReference type="SUPFAM" id="SSF82754">
    <property type="entry name" value="C-terminal, gelsolin-like domain of Sec23/24"/>
    <property type="match status" value="1"/>
</dbReference>
<dbReference type="SUPFAM" id="SSF52499">
    <property type="entry name" value="Isochorismatase-like hydrolases"/>
    <property type="match status" value="1"/>
</dbReference>
<dbReference type="EMBL" id="JYDV01000041">
    <property type="protein sequence ID" value="KRZ38834.1"/>
    <property type="molecule type" value="Genomic_DNA"/>
</dbReference>
<dbReference type="InterPro" id="IPR006896">
    <property type="entry name" value="Sec23/24_trunk_dom"/>
</dbReference>
<keyword evidence="10" id="KW-0653">Protein transport</keyword>
<dbReference type="GO" id="GO:0005789">
    <property type="term" value="C:endoplasmic reticulum membrane"/>
    <property type="evidence" value="ECO:0007669"/>
    <property type="project" value="UniProtKB-SubCell"/>
</dbReference>
<dbReference type="Pfam" id="PF00857">
    <property type="entry name" value="Isochorismatase"/>
    <property type="match status" value="1"/>
</dbReference>
<feature type="domain" description="Sec23/Sec24 trunk" evidence="17">
    <location>
        <begin position="650"/>
        <end position="869"/>
    </location>
</feature>
<evidence type="ECO:0000259" key="15">
    <source>
        <dbReference type="Pfam" id="PF00857"/>
    </source>
</evidence>